<evidence type="ECO:0000313" key="3">
    <source>
        <dbReference type="EMBL" id="MBE9215820.1"/>
    </source>
</evidence>
<dbReference type="RefSeq" id="WP_193924050.1">
    <property type="nucleotide sequence ID" value="NZ_JADEWL010000120.1"/>
</dbReference>
<dbReference type="AlphaFoldDB" id="A0A8J7F5R1"/>
<comment type="caution">
    <text evidence="3">The sequence shown here is derived from an EMBL/GenBank/DDBJ whole genome shotgun (WGS) entry which is preliminary data.</text>
</comment>
<keyword evidence="4" id="KW-1185">Reference proteome</keyword>
<dbReference type="Gene3D" id="1.25.40.10">
    <property type="entry name" value="Tetratricopeptide repeat domain"/>
    <property type="match status" value="2"/>
</dbReference>
<sequence length="693" mass="79390">DIAENIELAIASYKAALQITTKEAFPQQWATTQNNLALAYSYRIKGDIAENIELAIASYKAALQITTKEAFPQQWATTQNNLALAYSYRIKGDIAENIELAIASYKAALQITTKEAFPYENALTLENLGILYQDEGRFNSAYNTYESAIAAVELLRGEIISGEESKRKQAEKWNRLYRNMVEVCLQLQDETQALEFIERSKTRNLVELLFNDELYPKGEIPAAVTQQLQQVRNEIAAEKQRLEQAEQNNLDINRNNLNQLRQQREDLISRIIGFKPIRFPEIQSLVDENTAIVEWYIFKDCFRAFIITRDCQKPIIWHSSQEDYQKLVDWSFDKYLQPYYQKKNLWRYELNDKLPQLAEILHLDQVISLIPQRCKKLILIPHRYLHLLPIHALQLSNGEYLIDKFSDGVSYAPSCQLLRVSQQQLSHCKDVGDVMYNVSTLFAIQNPTNDLEFTDIEVETIAAKFNPSHILKHSQATQSNLSQPSNADNLKNANWLHFSCHGYFNLNNPTKSGLQLADTSISPIPNHTESSGLLKLSDDTAIDLEKCLTLEKIFELTLSNCRLVSISACESGFTDYTSTSDEYIGLPSGFIRAGAASIVSSLWAVDDFSTAILMIKFYENIPNSNNMPIALNHAQKWLRQVTQNDLLEWIDENQNMTDDNKNKIKTRLEENYLPQQQPFKQPIFWGAFYVVGD</sequence>
<evidence type="ECO:0000259" key="2">
    <source>
        <dbReference type="Pfam" id="PF12770"/>
    </source>
</evidence>
<dbReference type="PANTHER" id="PTHR10098:SF108">
    <property type="entry name" value="TETRATRICOPEPTIDE REPEAT PROTEIN 28"/>
    <property type="match status" value="1"/>
</dbReference>
<dbReference type="Pfam" id="PF12770">
    <property type="entry name" value="CHAT"/>
    <property type="match status" value="1"/>
</dbReference>
<dbReference type="Proteomes" id="UP000620559">
    <property type="component" value="Unassembled WGS sequence"/>
</dbReference>
<evidence type="ECO:0000313" key="4">
    <source>
        <dbReference type="Proteomes" id="UP000620559"/>
    </source>
</evidence>
<dbReference type="EMBL" id="JADEWL010000120">
    <property type="protein sequence ID" value="MBE9215820.1"/>
    <property type="molecule type" value="Genomic_DNA"/>
</dbReference>
<organism evidence="3 4">
    <name type="scientific">Plectonema cf. radiosum LEGE 06105</name>
    <dbReference type="NCBI Taxonomy" id="945769"/>
    <lineage>
        <taxon>Bacteria</taxon>
        <taxon>Bacillati</taxon>
        <taxon>Cyanobacteriota</taxon>
        <taxon>Cyanophyceae</taxon>
        <taxon>Oscillatoriophycideae</taxon>
        <taxon>Oscillatoriales</taxon>
        <taxon>Microcoleaceae</taxon>
        <taxon>Plectonema</taxon>
    </lineage>
</organism>
<dbReference type="SUPFAM" id="SSF48452">
    <property type="entry name" value="TPR-like"/>
    <property type="match status" value="1"/>
</dbReference>
<name>A0A8J7F5R1_9CYAN</name>
<evidence type="ECO:0000256" key="1">
    <source>
        <dbReference type="SAM" id="Coils"/>
    </source>
</evidence>
<gene>
    <name evidence="3" type="ORF">IQ247_24690</name>
</gene>
<reference evidence="3" key="1">
    <citation type="submission" date="2020-10" db="EMBL/GenBank/DDBJ databases">
        <authorList>
            <person name="Castelo-Branco R."/>
            <person name="Eusebio N."/>
            <person name="Adriana R."/>
            <person name="Vieira A."/>
            <person name="Brugerolle De Fraissinette N."/>
            <person name="Rezende De Castro R."/>
            <person name="Schneider M.P."/>
            <person name="Vasconcelos V."/>
            <person name="Leao P.N."/>
        </authorList>
    </citation>
    <scope>NUCLEOTIDE SEQUENCE</scope>
    <source>
        <strain evidence="3">LEGE 06105</strain>
    </source>
</reference>
<dbReference type="InterPro" id="IPR024983">
    <property type="entry name" value="CHAT_dom"/>
</dbReference>
<proteinExistence type="predicted"/>
<feature type="non-terminal residue" evidence="3">
    <location>
        <position position="1"/>
    </location>
</feature>
<protein>
    <submittedName>
        <fullName evidence="3">CHAT domain-containing protein</fullName>
    </submittedName>
</protein>
<feature type="domain" description="CHAT" evidence="2">
    <location>
        <begin position="357"/>
        <end position="693"/>
    </location>
</feature>
<dbReference type="Pfam" id="PF13374">
    <property type="entry name" value="TPR_10"/>
    <property type="match status" value="2"/>
</dbReference>
<feature type="coiled-coil region" evidence="1">
    <location>
        <begin position="225"/>
        <end position="270"/>
    </location>
</feature>
<keyword evidence="1" id="KW-0175">Coiled coil</keyword>
<dbReference type="PANTHER" id="PTHR10098">
    <property type="entry name" value="RAPSYN-RELATED"/>
    <property type="match status" value="1"/>
</dbReference>
<dbReference type="InterPro" id="IPR011990">
    <property type="entry name" value="TPR-like_helical_dom_sf"/>
</dbReference>
<accession>A0A8J7F5R1</accession>